<keyword evidence="7" id="KW-1185">Reference proteome</keyword>
<comment type="similarity">
    <text evidence="2 5">Belongs to the glycosyl hydrolase 72 family.</text>
</comment>
<dbReference type="InterPro" id="IPR017853">
    <property type="entry name" value="GH"/>
</dbReference>
<dbReference type="EMBL" id="KL584753">
    <property type="protein sequence ID" value="KEQ97852.1"/>
    <property type="molecule type" value="Genomic_DNA"/>
</dbReference>
<keyword evidence="5" id="KW-0472">Membrane</keyword>
<accession>A0A074YUN7</accession>
<dbReference type="AlphaFoldDB" id="A0A074YUN7"/>
<reference evidence="6 7" key="1">
    <citation type="journal article" date="2014" name="BMC Genomics">
        <title>Genome sequencing of four Aureobasidium pullulans varieties: biotechnological potential, stress tolerance, and description of new species.</title>
        <authorList>
            <person name="Gostin Ar C."/>
            <person name="Ohm R.A."/>
            <person name="Kogej T."/>
            <person name="Sonjak S."/>
            <person name="Turk M."/>
            <person name="Zajc J."/>
            <person name="Zalar P."/>
            <person name="Grube M."/>
            <person name="Sun H."/>
            <person name="Han J."/>
            <person name="Sharma A."/>
            <person name="Chiniquy J."/>
            <person name="Ngan C.Y."/>
            <person name="Lipzen A."/>
            <person name="Barry K."/>
            <person name="Grigoriev I.V."/>
            <person name="Gunde-Cimerman N."/>
        </authorList>
    </citation>
    <scope>NUCLEOTIDE SEQUENCE [LARGE SCALE GENOMIC DNA]</scope>
    <source>
        <strain evidence="6 7">EXF-2481</strain>
    </source>
</reference>
<evidence type="ECO:0000256" key="2">
    <source>
        <dbReference type="ARBA" id="ARBA00007528"/>
    </source>
</evidence>
<dbReference type="InterPro" id="IPR004886">
    <property type="entry name" value="Glucanosyltransferase"/>
</dbReference>
<dbReference type="PANTHER" id="PTHR31468">
    <property type="entry name" value="1,3-BETA-GLUCANOSYLTRANSFERASE GAS1"/>
    <property type="match status" value="1"/>
</dbReference>
<dbReference type="Gene3D" id="3.20.20.80">
    <property type="entry name" value="Glycosidases"/>
    <property type="match status" value="1"/>
</dbReference>
<dbReference type="RefSeq" id="XP_013346154.1">
    <property type="nucleotide sequence ID" value="XM_013490700.1"/>
</dbReference>
<name>A0A074YUN7_AURSE</name>
<evidence type="ECO:0000256" key="4">
    <source>
        <dbReference type="ARBA" id="ARBA00023180"/>
    </source>
</evidence>
<evidence type="ECO:0000256" key="5">
    <source>
        <dbReference type="RuleBase" id="RU361209"/>
    </source>
</evidence>
<dbReference type="Proteomes" id="UP000030641">
    <property type="component" value="Unassembled WGS sequence"/>
</dbReference>
<evidence type="ECO:0000313" key="7">
    <source>
        <dbReference type="Proteomes" id="UP000030641"/>
    </source>
</evidence>
<comment type="function">
    <text evidence="5">Splits internally a 1,3-beta-glucan molecule and transfers the newly generated reducing end (the donor) to the non-reducing end of another 1,3-beta-glucan molecule (the acceptor) forming a 1,3-beta linkage, resulting in the elongation of 1,3-beta-glucan chains in the cell wall.</text>
</comment>
<evidence type="ECO:0000256" key="3">
    <source>
        <dbReference type="ARBA" id="ARBA00022729"/>
    </source>
</evidence>
<organism evidence="6 7">
    <name type="scientific">Aureobasidium subglaciale (strain EXF-2481)</name>
    <name type="common">Aureobasidium pullulans var. subglaciale</name>
    <dbReference type="NCBI Taxonomy" id="1043005"/>
    <lineage>
        <taxon>Eukaryota</taxon>
        <taxon>Fungi</taxon>
        <taxon>Dikarya</taxon>
        <taxon>Ascomycota</taxon>
        <taxon>Pezizomycotina</taxon>
        <taxon>Dothideomycetes</taxon>
        <taxon>Dothideomycetidae</taxon>
        <taxon>Dothideales</taxon>
        <taxon>Saccotheciaceae</taxon>
        <taxon>Aureobasidium</taxon>
    </lineage>
</organism>
<dbReference type="OMA" id="FFRDEFK"/>
<dbReference type="SUPFAM" id="SSF51445">
    <property type="entry name" value="(Trans)glycosidases"/>
    <property type="match status" value="1"/>
</dbReference>
<dbReference type="EC" id="2.4.1.-" evidence="5"/>
<dbReference type="InParanoid" id="A0A074YUN7"/>
<dbReference type="OrthoDB" id="1055148at2759"/>
<dbReference type="GO" id="GO:0042124">
    <property type="term" value="F:1,3-beta-glucanosyltransferase activity"/>
    <property type="evidence" value="ECO:0007669"/>
    <property type="project" value="TreeGrafter"/>
</dbReference>
<dbReference type="GeneID" id="25363561"/>
<sequence>MAIESSSVPISIRGRYFYKGDERFFVRGVVYQPSRHDDSRGTINDPLSDDRIQELQQSIPLFIELGVNTLYIYSIDNKKPHAEAMTLLDNAGIYVVVTVATPFCSINRSKPYGSYNIANVTSFLKTASIMAGYPNTLGIVAGDSVINSYPSLQAAPVLKAVIRDIKRYLAWSNKTNGTRLLPVSYSIASVPSITHAPGLLEYLYLGDTKSTIDFCMPKSYSWAGESSMQWSGWDRLVSRFKEFAIPTFLSEYGTNIYKPRQFHETKALYSSAMTKVFSGGCVYQFNEAPNRYGLVVMPHTAEELFFKMDDSTHNQVTETRETDQGKLYIYGDFENYKTALAEPIDYDHNWDTMEHEAAERCNADTAQITWPWGPDFQMPETCIDWANIAELVERSPLETTAQRFENTHIA</sequence>
<keyword evidence="5" id="KW-0449">Lipoprotein</keyword>
<protein>
    <recommendedName>
        <fullName evidence="5">1,3-beta-glucanosyltransferase</fullName>
        <ecNumber evidence="5">2.4.1.-</ecNumber>
    </recommendedName>
</protein>
<proteinExistence type="inferred from homology"/>
<dbReference type="GO" id="GO:0098552">
    <property type="term" value="C:side of membrane"/>
    <property type="evidence" value="ECO:0007669"/>
    <property type="project" value="UniProtKB-KW"/>
</dbReference>
<dbReference type="GO" id="GO:0016787">
    <property type="term" value="F:hydrolase activity"/>
    <property type="evidence" value="ECO:0007669"/>
    <property type="project" value="UniProtKB-KW"/>
</dbReference>
<keyword evidence="6" id="KW-0378">Hydrolase</keyword>
<evidence type="ECO:0000313" key="6">
    <source>
        <dbReference type="EMBL" id="KEQ97852.1"/>
    </source>
</evidence>
<dbReference type="GO" id="GO:0031505">
    <property type="term" value="P:fungal-type cell wall organization"/>
    <property type="evidence" value="ECO:0007669"/>
    <property type="project" value="TreeGrafter"/>
</dbReference>
<dbReference type="PANTHER" id="PTHR31468:SF4">
    <property type="entry name" value="1,3-BETA-GLUCANOSYLTRANSFERASE GAS3-RELATED"/>
    <property type="match status" value="1"/>
</dbReference>
<comment type="subcellular location">
    <subcellularLocation>
        <location evidence="1 5">Cell membrane</location>
        <topology evidence="1 5">Lipid-anchor</topology>
        <topology evidence="1 5">GPI-anchor</topology>
    </subcellularLocation>
</comment>
<evidence type="ECO:0000256" key="1">
    <source>
        <dbReference type="ARBA" id="ARBA00004609"/>
    </source>
</evidence>
<dbReference type="GO" id="GO:0005886">
    <property type="term" value="C:plasma membrane"/>
    <property type="evidence" value="ECO:0007669"/>
    <property type="project" value="UniProtKB-SubCell"/>
</dbReference>
<dbReference type="Pfam" id="PF03198">
    <property type="entry name" value="Glyco_hydro_72"/>
    <property type="match status" value="1"/>
</dbReference>
<keyword evidence="5" id="KW-0808">Transferase</keyword>
<keyword evidence="4" id="KW-0325">Glycoprotein</keyword>
<gene>
    <name evidence="6" type="ORF">AUEXF2481DRAFT_2771</name>
</gene>
<dbReference type="HOGENOM" id="CLU_021855_1_1_1"/>
<keyword evidence="3" id="KW-0732">Signal</keyword>
<dbReference type="GO" id="GO:0071970">
    <property type="term" value="P:fungal-type cell wall (1-&gt;3)-beta-D-glucan biosynthetic process"/>
    <property type="evidence" value="ECO:0007669"/>
    <property type="project" value="TreeGrafter"/>
</dbReference>
<keyword evidence="5" id="KW-0336">GPI-anchor</keyword>